<name>A0A0D7K9W1_9BURK</name>
<dbReference type="Proteomes" id="UP000032566">
    <property type="component" value="Unassembled WGS sequence"/>
</dbReference>
<accession>A0A0D7K9W1</accession>
<dbReference type="AlphaFoldDB" id="A0A0D7K9W1"/>
<proteinExistence type="predicted"/>
<dbReference type="PATRIC" id="fig|80878.5.peg.2471"/>
<dbReference type="SUPFAM" id="SSF54975">
    <property type="entry name" value="Acylphosphatase/BLUF domain-like"/>
    <property type="match status" value="1"/>
</dbReference>
<protein>
    <submittedName>
        <fullName evidence="2">Blue light sensor protein</fullName>
    </submittedName>
</protein>
<gene>
    <name evidence="2" type="ORF">RP29_13475</name>
</gene>
<dbReference type="InterPro" id="IPR007024">
    <property type="entry name" value="BLUF_domain"/>
</dbReference>
<dbReference type="STRING" id="80878.RP29_13475"/>
<dbReference type="GO" id="GO:0071949">
    <property type="term" value="F:FAD binding"/>
    <property type="evidence" value="ECO:0007669"/>
    <property type="project" value="InterPro"/>
</dbReference>
<dbReference type="Gene3D" id="3.30.70.100">
    <property type="match status" value="1"/>
</dbReference>
<dbReference type="SMART" id="SM01034">
    <property type="entry name" value="BLUF"/>
    <property type="match status" value="1"/>
</dbReference>
<organism evidence="2 3">
    <name type="scientific">Acidovorax temperans</name>
    <dbReference type="NCBI Taxonomy" id="80878"/>
    <lineage>
        <taxon>Bacteria</taxon>
        <taxon>Pseudomonadati</taxon>
        <taxon>Pseudomonadota</taxon>
        <taxon>Betaproteobacteria</taxon>
        <taxon>Burkholderiales</taxon>
        <taxon>Comamonadaceae</taxon>
        <taxon>Acidovorax</taxon>
    </lineage>
</organism>
<evidence type="ECO:0000313" key="3">
    <source>
        <dbReference type="Proteomes" id="UP000032566"/>
    </source>
</evidence>
<dbReference type="EMBL" id="JXYQ01000043">
    <property type="protein sequence ID" value="KJA09958.1"/>
    <property type="molecule type" value="Genomic_DNA"/>
</dbReference>
<dbReference type="InterPro" id="IPR036046">
    <property type="entry name" value="Acylphosphatase-like_dom_sf"/>
</dbReference>
<dbReference type="Pfam" id="PF04940">
    <property type="entry name" value="BLUF"/>
    <property type="match status" value="1"/>
</dbReference>
<feature type="domain" description="BLUF" evidence="1">
    <location>
        <begin position="2"/>
        <end position="92"/>
    </location>
</feature>
<evidence type="ECO:0000313" key="2">
    <source>
        <dbReference type="EMBL" id="KJA09958.1"/>
    </source>
</evidence>
<dbReference type="PROSITE" id="PS50925">
    <property type="entry name" value="BLUF"/>
    <property type="match status" value="1"/>
</dbReference>
<dbReference type="RefSeq" id="WP_044399332.1">
    <property type="nucleotide sequence ID" value="NZ_JXYQ01000043.1"/>
</dbReference>
<sequence length="140" mass="15318">MLVRLLYASRAVDTSAQAIEAILTQSRQHNPGSGITGVLCYGGGVFLQAIEGGRSAVSELYGHIQCDPRHKNVELLHYEEIAERRFGGWTMGQVNLSKINHSILLKYSEKPELDPYTVSGKVSFALLEELMATASIIGRA</sequence>
<dbReference type="GO" id="GO:0009882">
    <property type="term" value="F:blue light photoreceptor activity"/>
    <property type="evidence" value="ECO:0007669"/>
    <property type="project" value="InterPro"/>
</dbReference>
<dbReference type="OrthoDB" id="557705at2"/>
<evidence type="ECO:0000259" key="1">
    <source>
        <dbReference type="PROSITE" id="PS50925"/>
    </source>
</evidence>
<reference evidence="2 3" key="1">
    <citation type="submission" date="2014-12" db="EMBL/GenBank/DDBJ databases">
        <title>Isolation of bacteria from lake water.</title>
        <authorList>
            <person name="Sheng K.-Y."/>
            <person name="Chin P.-S."/>
            <person name="Chan K.-G."/>
            <person name="Tan G.S."/>
        </authorList>
    </citation>
    <scope>NUCLEOTIDE SEQUENCE [LARGE SCALE GENOMIC DNA]</scope>
    <source>
        <strain evidence="2 3">KY4</strain>
    </source>
</reference>
<keyword evidence="3" id="KW-1185">Reference proteome</keyword>
<comment type="caution">
    <text evidence="2">The sequence shown here is derived from an EMBL/GenBank/DDBJ whole genome shotgun (WGS) entry which is preliminary data.</text>
</comment>